<evidence type="ECO:0000256" key="3">
    <source>
        <dbReference type="ARBA" id="ARBA00022679"/>
    </source>
</evidence>
<dbReference type="PANTHER" id="PTHR42995">
    <property type="entry name" value="ACETYL-COENZYME A CARBOXYLASE CARBOXYL TRANSFERASE SUBUNIT BETA, CHLOROPLASTIC"/>
    <property type="match status" value="1"/>
</dbReference>
<evidence type="ECO:0000256" key="5">
    <source>
        <dbReference type="ARBA" id="ARBA00022741"/>
    </source>
</evidence>
<dbReference type="PANTHER" id="PTHR42995:SF5">
    <property type="entry name" value="ACETYL-COENZYME A CARBOXYLASE CARBOXYL TRANSFERASE SUBUNIT BETA, CHLOROPLASTIC"/>
    <property type="match status" value="1"/>
</dbReference>
<dbReference type="PROSITE" id="PS50980">
    <property type="entry name" value="COA_CT_NTER"/>
    <property type="match status" value="1"/>
</dbReference>
<dbReference type="Pfam" id="PF01039">
    <property type="entry name" value="Carboxyl_trans"/>
    <property type="match status" value="1"/>
</dbReference>
<sequence length="288" mass="32622">MVWFRKEKVPKKQPEKKKVKMPEGLWLKCEDCKEIIYRNVLELNYFVCPKCSYHFRISTAKRLEYIFGENGYKEFDANLTSKDPLKFRDSKKYTQRIQSSISKTGLNDAVINVEGKLGNYDIIVSIMDFDFMGGSMGSVVGEKITRAFEKAISDHKSIIVISCTGGARMQEGMFSLMQMVKTSSIVARFHELGYPYISILTDPTTAGVLASFAMLGDIIIAEPHALIGFAGRRVIKQTINEDLPDDFQLSEFLVQHGQIDMIVKRTQLTSTLLNLLDLLAPEPKKEVI</sequence>
<evidence type="ECO:0000256" key="13">
    <source>
        <dbReference type="HAMAP-Rule" id="MF_01395"/>
    </source>
</evidence>
<comment type="catalytic activity">
    <reaction evidence="13">
        <text>N(6)-carboxybiotinyl-L-lysyl-[protein] + acetyl-CoA = N(6)-biotinyl-L-lysyl-[protein] + malonyl-CoA</text>
        <dbReference type="Rhea" id="RHEA:54728"/>
        <dbReference type="Rhea" id="RHEA-COMP:10505"/>
        <dbReference type="Rhea" id="RHEA-COMP:10506"/>
        <dbReference type="ChEBI" id="CHEBI:57288"/>
        <dbReference type="ChEBI" id="CHEBI:57384"/>
        <dbReference type="ChEBI" id="CHEBI:83144"/>
        <dbReference type="ChEBI" id="CHEBI:83145"/>
        <dbReference type="EC" id="2.1.3.15"/>
    </reaction>
</comment>
<dbReference type="Proteomes" id="UP000179266">
    <property type="component" value="Unassembled WGS sequence"/>
</dbReference>
<evidence type="ECO:0000313" key="16">
    <source>
        <dbReference type="Proteomes" id="UP000179266"/>
    </source>
</evidence>
<keyword evidence="3 13" id="KW-0808">Transferase</keyword>
<keyword evidence="9 13" id="KW-0067">ATP-binding</keyword>
<gene>
    <name evidence="13" type="primary">accD</name>
    <name evidence="15" type="ORF">A2161_05360</name>
</gene>
<evidence type="ECO:0000256" key="6">
    <source>
        <dbReference type="ARBA" id="ARBA00022771"/>
    </source>
</evidence>
<comment type="subunit">
    <text evidence="13">Acetyl-CoA carboxylase is a heterohexamer composed of biotin carboxyl carrier protein (AccB), biotin carboxylase (AccC) and two subunits each of ACCase subunit alpha (AccA) and ACCase subunit beta (AccD).</text>
</comment>
<comment type="similarity">
    <text evidence="13">Belongs to the AccD/PCCB family.</text>
</comment>
<feature type="binding site" evidence="13">
    <location>
        <position position="48"/>
    </location>
    <ligand>
        <name>Zn(2+)</name>
        <dbReference type="ChEBI" id="CHEBI:29105"/>
    </ligand>
</feature>
<dbReference type="Pfam" id="PF17848">
    <property type="entry name" value="Zn_ribbon_ACC"/>
    <property type="match status" value="1"/>
</dbReference>
<dbReference type="InterPro" id="IPR011762">
    <property type="entry name" value="COA_CT_N"/>
</dbReference>
<comment type="pathway">
    <text evidence="13">Lipid metabolism; malonyl-CoA biosynthesis; malonyl-CoA from acetyl-CoA: step 1/1.</text>
</comment>
<dbReference type="GO" id="GO:2001295">
    <property type="term" value="P:malonyl-CoA biosynthetic process"/>
    <property type="evidence" value="ECO:0007669"/>
    <property type="project" value="UniProtKB-UniRule"/>
</dbReference>
<evidence type="ECO:0000256" key="8">
    <source>
        <dbReference type="ARBA" id="ARBA00022833"/>
    </source>
</evidence>
<evidence type="ECO:0000256" key="4">
    <source>
        <dbReference type="ARBA" id="ARBA00022723"/>
    </source>
</evidence>
<keyword evidence="5 13" id="KW-0547">Nucleotide-binding</keyword>
<evidence type="ECO:0000256" key="10">
    <source>
        <dbReference type="ARBA" id="ARBA00023098"/>
    </source>
</evidence>
<keyword evidence="2 13" id="KW-0444">Lipid biosynthesis</keyword>
<dbReference type="NCBIfam" id="TIGR00515">
    <property type="entry name" value="accD"/>
    <property type="match status" value="1"/>
</dbReference>
<name>A0A1F7S190_9BACT</name>
<dbReference type="Gene3D" id="3.90.226.10">
    <property type="entry name" value="2-enoyl-CoA Hydratase, Chain A, domain 1"/>
    <property type="match status" value="1"/>
</dbReference>
<dbReference type="GO" id="GO:0005524">
    <property type="term" value="F:ATP binding"/>
    <property type="evidence" value="ECO:0007669"/>
    <property type="project" value="UniProtKB-KW"/>
</dbReference>
<dbReference type="InterPro" id="IPR029045">
    <property type="entry name" value="ClpP/crotonase-like_dom_sf"/>
</dbReference>
<keyword evidence="13" id="KW-0963">Cytoplasm</keyword>
<evidence type="ECO:0000259" key="14">
    <source>
        <dbReference type="PROSITE" id="PS50980"/>
    </source>
</evidence>
<evidence type="ECO:0000256" key="7">
    <source>
        <dbReference type="ARBA" id="ARBA00022832"/>
    </source>
</evidence>
<keyword evidence="6 13" id="KW-0863">Zinc-finger</keyword>
<evidence type="ECO:0000256" key="12">
    <source>
        <dbReference type="ARBA" id="ARBA00025280"/>
    </source>
</evidence>
<feature type="binding site" evidence="13">
    <location>
        <position position="51"/>
    </location>
    <ligand>
        <name>Zn(2+)</name>
        <dbReference type="ChEBI" id="CHEBI:29105"/>
    </ligand>
</feature>
<reference evidence="15 16" key="1">
    <citation type="journal article" date="2016" name="Nat. Commun.">
        <title>Thousands of microbial genomes shed light on interconnected biogeochemical processes in an aquifer system.</title>
        <authorList>
            <person name="Anantharaman K."/>
            <person name="Brown C.T."/>
            <person name="Hug L.A."/>
            <person name="Sharon I."/>
            <person name="Castelle C.J."/>
            <person name="Probst A.J."/>
            <person name="Thomas B.C."/>
            <person name="Singh A."/>
            <person name="Wilkins M.J."/>
            <person name="Karaoz U."/>
            <person name="Brodie E.L."/>
            <person name="Williams K.H."/>
            <person name="Hubbard S.S."/>
            <person name="Banfield J.F."/>
        </authorList>
    </citation>
    <scope>NUCLEOTIDE SEQUENCE [LARGE SCALE GENOMIC DNA]</scope>
</reference>
<comment type="function">
    <text evidence="12 13">Component of the acetyl coenzyme A carboxylase (ACC) complex. Biotin carboxylase (BC) catalyzes the carboxylation of biotin on its carrier protein (BCCP) and then the CO(2) group is transferred by the transcarboxylase to acetyl-CoA to form malonyl-CoA.</text>
</comment>
<dbReference type="GO" id="GO:0006633">
    <property type="term" value="P:fatty acid biosynthetic process"/>
    <property type="evidence" value="ECO:0007669"/>
    <property type="project" value="UniProtKB-KW"/>
</dbReference>
<keyword evidence="7 13" id="KW-0276">Fatty acid metabolism</keyword>
<dbReference type="UniPathway" id="UPA00655">
    <property type="reaction ID" value="UER00711"/>
</dbReference>
<feature type="binding site" evidence="13">
    <location>
        <position position="32"/>
    </location>
    <ligand>
        <name>Zn(2+)</name>
        <dbReference type="ChEBI" id="CHEBI:29105"/>
    </ligand>
</feature>
<dbReference type="InterPro" id="IPR000438">
    <property type="entry name" value="Acetyl_CoA_COase_Trfase_b_su"/>
</dbReference>
<keyword evidence="8 13" id="KW-0862">Zinc</keyword>
<dbReference type="EC" id="2.1.3.15" evidence="13"/>
<dbReference type="AlphaFoldDB" id="A0A1F7S190"/>
<dbReference type="EMBL" id="MGDD01000067">
    <property type="protein sequence ID" value="OGL47585.1"/>
    <property type="molecule type" value="Genomic_DNA"/>
</dbReference>
<comment type="caution">
    <text evidence="15">The sequence shown here is derived from an EMBL/GenBank/DDBJ whole genome shotgun (WGS) entry which is preliminary data.</text>
</comment>
<evidence type="ECO:0000256" key="1">
    <source>
        <dbReference type="ARBA" id="ARBA00004496"/>
    </source>
</evidence>
<comment type="cofactor">
    <cofactor evidence="13">
        <name>Zn(2+)</name>
        <dbReference type="ChEBI" id="CHEBI:29105"/>
    </cofactor>
    <text evidence="13">Binds 1 zinc ion per subunit.</text>
</comment>
<keyword evidence="10 13" id="KW-0443">Lipid metabolism</keyword>
<dbReference type="GO" id="GO:0008270">
    <property type="term" value="F:zinc ion binding"/>
    <property type="evidence" value="ECO:0007669"/>
    <property type="project" value="UniProtKB-UniRule"/>
</dbReference>
<evidence type="ECO:0000256" key="2">
    <source>
        <dbReference type="ARBA" id="ARBA00022516"/>
    </source>
</evidence>
<feature type="domain" description="CoA carboxyltransferase N-terminal" evidence="14">
    <location>
        <begin position="25"/>
        <end position="288"/>
    </location>
</feature>
<evidence type="ECO:0000256" key="9">
    <source>
        <dbReference type="ARBA" id="ARBA00022840"/>
    </source>
</evidence>
<dbReference type="PRINTS" id="PR01070">
    <property type="entry name" value="ACCCTRFRASEB"/>
</dbReference>
<evidence type="ECO:0000256" key="11">
    <source>
        <dbReference type="ARBA" id="ARBA00023160"/>
    </source>
</evidence>
<proteinExistence type="inferred from homology"/>
<dbReference type="GO" id="GO:0016743">
    <property type="term" value="F:carboxyl- or carbamoyltransferase activity"/>
    <property type="evidence" value="ECO:0007669"/>
    <property type="project" value="UniProtKB-UniRule"/>
</dbReference>
<dbReference type="SUPFAM" id="SSF52096">
    <property type="entry name" value="ClpP/crotonase"/>
    <property type="match status" value="1"/>
</dbReference>
<keyword evidence="4 13" id="KW-0479">Metal-binding</keyword>
<dbReference type="InterPro" id="IPR034733">
    <property type="entry name" value="AcCoA_carboxyl_beta"/>
</dbReference>
<dbReference type="GO" id="GO:0003989">
    <property type="term" value="F:acetyl-CoA carboxylase activity"/>
    <property type="evidence" value="ECO:0007669"/>
    <property type="project" value="InterPro"/>
</dbReference>
<feature type="binding site" evidence="13">
    <location>
        <position position="29"/>
    </location>
    <ligand>
        <name>Zn(2+)</name>
        <dbReference type="ChEBI" id="CHEBI:29105"/>
    </ligand>
</feature>
<comment type="subcellular location">
    <subcellularLocation>
        <location evidence="1 13">Cytoplasm</location>
    </subcellularLocation>
</comment>
<protein>
    <recommendedName>
        <fullName evidence="13">Acetyl-coenzyme A carboxylase carboxyl transferase subunit beta</fullName>
        <shortName evidence="13">ACCase subunit beta</shortName>
        <shortName evidence="13">Acetyl-CoA carboxylase carboxyltransferase subunit beta</shortName>
        <ecNumber evidence="13">2.1.3.15</ecNumber>
    </recommendedName>
</protein>
<feature type="zinc finger region" description="C4-type" evidence="13">
    <location>
        <begin position="29"/>
        <end position="51"/>
    </location>
</feature>
<dbReference type="GO" id="GO:0009317">
    <property type="term" value="C:acetyl-CoA carboxylase complex"/>
    <property type="evidence" value="ECO:0007669"/>
    <property type="project" value="InterPro"/>
</dbReference>
<keyword evidence="11 13" id="KW-0275">Fatty acid biosynthesis</keyword>
<accession>A0A1F7S190</accession>
<evidence type="ECO:0000313" key="15">
    <source>
        <dbReference type="EMBL" id="OGL47585.1"/>
    </source>
</evidence>
<organism evidence="15 16">
    <name type="scientific">Candidatus Schekmanbacteria bacterium RBG_13_48_7</name>
    <dbReference type="NCBI Taxonomy" id="1817878"/>
    <lineage>
        <taxon>Bacteria</taxon>
        <taxon>Candidatus Schekmaniibacteriota</taxon>
    </lineage>
</organism>
<dbReference type="InterPro" id="IPR041010">
    <property type="entry name" value="Znf-ACC"/>
</dbReference>
<dbReference type="HAMAP" id="MF_01395">
    <property type="entry name" value="AcetylCoA_CT_beta"/>
    <property type="match status" value="1"/>
</dbReference>